<keyword evidence="6" id="KW-0067">ATP-binding</keyword>
<dbReference type="PROSITE" id="PS50929">
    <property type="entry name" value="ABC_TM1F"/>
    <property type="match status" value="1"/>
</dbReference>
<protein>
    <recommendedName>
        <fullName evidence="14">ABC transporter ATP-binding protein</fullName>
    </recommendedName>
</protein>
<dbReference type="InterPro" id="IPR011527">
    <property type="entry name" value="ABC1_TM_dom"/>
</dbReference>
<reference evidence="12 13" key="1">
    <citation type="submission" date="2016-02" db="EMBL/GenBank/DDBJ databases">
        <title>Complete Genome of H5569, the type strain of the newly described species Haematospirillium jordaniae.</title>
        <authorList>
            <person name="Nicholson A.C."/>
            <person name="Humrighouse B.W."/>
            <person name="Loparov V."/>
            <person name="McQuiston J.R."/>
        </authorList>
    </citation>
    <scope>NUCLEOTIDE SEQUENCE [LARGE SCALE GENOMIC DNA]</scope>
    <source>
        <strain evidence="12 13">H5569</strain>
        <plasmid evidence="13">Plasmid unnamed 2</plasmid>
    </source>
</reference>
<dbReference type="CDD" id="cd07346">
    <property type="entry name" value="ABC_6TM_exporters"/>
    <property type="match status" value="1"/>
</dbReference>
<keyword evidence="5" id="KW-0547">Nucleotide-binding</keyword>
<dbReference type="Gene3D" id="1.20.1560.10">
    <property type="entry name" value="ABC transporter type 1, transmembrane domain"/>
    <property type="match status" value="1"/>
</dbReference>
<evidence type="ECO:0000256" key="7">
    <source>
        <dbReference type="ARBA" id="ARBA00022989"/>
    </source>
</evidence>
<keyword evidence="4 9" id="KW-0812">Transmembrane</keyword>
<evidence type="ECO:0000256" key="1">
    <source>
        <dbReference type="ARBA" id="ARBA00004651"/>
    </source>
</evidence>
<evidence type="ECO:0000259" key="10">
    <source>
        <dbReference type="PROSITE" id="PS50893"/>
    </source>
</evidence>
<name>A0A145VQ83_9PROT</name>
<dbReference type="SMART" id="SM00382">
    <property type="entry name" value="AAA"/>
    <property type="match status" value="1"/>
</dbReference>
<evidence type="ECO:0000256" key="8">
    <source>
        <dbReference type="ARBA" id="ARBA00023136"/>
    </source>
</evidence>
<feature type="transmembrane region" description="Helical" evidence="9">
    <location>
        <begin position="262"/>
        <end position="284"/>
    </location>
</feature>
<evidence type="ECO:0000256" key="3">
    <source>
        <dbReference type="ARBA" id="ARBA00022475"/>
    </source>
</evidence>
<evidence type="ECO:0000256" key="2">
    <source>
        <dbReference type="ARBA" id="ARBA00022448"/>
    </source>
</evidence>
<feature type="transmembrane region" description="Helical" evidence="9">
    <location>
        <begin position="290"/>
        <end position="310"/>
    </location>
</feature>
<gene>
    <name evidence="12" type="ORF">AY555_10645</name>
</gene>
<dbReference type="Pfam" id="PF00664">
    <property type="entry name" value="ABC_membrane"/>
    <property type="match status" value="1"/>
</dbReference>
<dbReference type="Proteomes" id="UP000076066">
    <property type="component" value="Plasmid unnamed 2"/>
</dbReference>
<keyword evidence="8 9" id="KW-0472">Membrane</keyword>
<evidence type="ECO:0000256" key="4">
    <source>
        <dbReference type="ARBA" id="ARBA00022692"/>
    </source>
</evidence>
<accession>A0A145VQ83</accession>
<dbReference type="PANTHER" id="PTHR24221:SF397">
    <property type="entry name" value="ABC TRANSPORTER, ATP-BINDING TRANSMEMBRANE PROTEIN"/>
    <property type="match status" value="1"/>
</dbReference>
<feature type="domain" description="ABC transmembrane type-1" evidence="11">
    <location>
        <begin position="37"/>
        <end position="319"/>
    </location>
</feature>
<dbReference type="KEGG" id="hjo:AY555_10645"/>
<dbReference type="AlphaFoldDB" id="A0A145VQ83"/>
<feature type="transmembrane region" description="Helical" evidence="9">
    <location>
        <begin position="151"/>
        <end position="172"/>
    </location>
</feature>
<dbReference type="GO" id="GO:0005886">
    <property type="term" value="C:plasma membrane"/>
    <property type="evidence" value="ECO:0007669"/>
    <property type="project" value="UniProtKB-SubCell"/>
</dbReference>
<keyword evidence="2" id="KW-0813">Transport</keyword>
<dbReference type="GO" id="GO:0005524">
    <property type="term" value="F:ATP binding"/>
    <property type="evidence" value="ECO:0007669"/>
    <property type="project" value="UniProtKB-KW"/>
</dbReference>
<dbReference type="FunFam" id="3.40.50.300:FF:000221">
    <property type="entry name" value="Multidrug ABC transporter ATP-binding protein"/>
    <property type="match status" value="1"/>
</dbReference>
<dbReference type="PANTHER" id="PTHR24221">
    <property type="entry name" value="ATP-BINDING CASSETTE SUB-FAMILY B"/>
    <property type="match status" value="1"/>
</dbReference>
<organism evidence="12 13">
    <name type="scientific">Haematospirillum jordaniae</name>
    <dbReference type="NCBI Taxonomy" id="1549855"/>
    <lineage>
        <taxon>Bacteria</taxon>
        <taxon>Pseudomonadati</taxon>
        <taxon>Pseudomonadota</taxon>
        <taxon>Alphaproteobacteria</taxon>
        <taxon>Rhodospirillales</taxon>
        <taxon>Novispirillaceae</taxon>
        <taxon>Haematospirillum</taxon>
    </lineage>
</organism>
<evidence type="ECO:0000256" key="5">
    <source>
        <dbReference type="ARBA" id="ARBA00022741"/>
    </source>
</evidence>
<keyword evidence="13" id="KW-1185">Reference proteome</keyword>
<evidence type="ECO:0000256" key="9">
    <source>
        <dbReference type="SAM" id="Phobius"/>
    </source>
</evidence>
<dbReference type="Pfam" id="PF00005">
    <property type="entry name" value="ABC_tran"/>
    <property type="match status" value="1"/>
</dbReference>
<dbReference type="InterPro" id="IPR039421">
    <property type="entry name" value="Type_1_exporter"/>
</dbReference>
<evidence type="ECO:0008006" key="14">
    <source>
        <dbReference type="Google" id="ProtNLM"/>
    </source>
</evidence>
<geneLocation type="plasmid" evidence="12 13">
    <name>unnamed 2</name>
</geneLocation>
<dbReference type="GO" id="GO:0140359">
    <property type="term" value="F:ABC-type transporter activity"/>
    <property type="evidence" value="ECO:0007669"/>
    <property type="project" value="InterPro"/>
</dbReference>
<dbReference type="SUPFAM" id="SSF52540">
    <property type="entry name" value="P-loop containing nucleoside triphosphate hydrolases"/>
    <property type="match status" value="1"/>
</dbReference>
<dbReference type="GO" id="GO:0016887">
    <property type="term" value="F:ATP hydrolysis activity"/>
    <property type="evidence" value="ECO:0007669"/>
    <property type="project" value="InterPro"/>
</dbReference>
<sequence>MRNGRAGMMVLLRILNLSGVERGAMVRSILFKIFESVAAALPVGLACLVVMALMQDQRVVPWLPYSLDTVPAVMSVAAILAVLYGLQWVLSHLGSLYGYGAGLNMTADLRIRIAKKLPTLPLSWFNKHDSGELAHIVMQDMVTIEQVPGLVIPRLVTAMTLPVVALSTLMFLDIRMGMALFLGIGLSIPVLILGHHTLRRATQRYVQAQSAMNARLIEFIRGIAVIKSFGLASDSETRCYQAIGSFRDRSQDLTWSFVRPMIAFPSVLMLGCILVLAGGAYFVVAGTLDLAVWPVFFLVSLRLLGPLANLMEFSALIRQMEAAMERIMLILDAPSDEVTGDSHPINCTDIVFRNVDFSYANKVDEAGPNVVGHVVDLDFTIPANTVTAIVGLTGSGKSTLARLLSRQYQPARGQIMIGGVDLAVIPDQQLHRLVAVVSQTVSLFTETVADSIRAGRADICDDDVVKAARAARCHDFITRLPDGYNTVLAGAGAALSGGERQRIALARAFLQDSPILVLDEVTSALDIENERLIQEALEDLVHNRTVLVIAHRLWTIRNAHQILVMDRGRIVERGSHSELIGSGGLYNNLWSALASAPGWHGSGAKAA</sequence>
<dbReference type="SUPFAM" id="SSF90123">
    <property type="entry name" value="ABC transporter transmembrane region"/>
    <property type="match status" value="1"/>
</dbReference>
<dbReference type="PROSITE" id="PS00211">
    <property type="entry name" value="ABC_TRANSPORTER_1"/>
    <property type="match status" value="1"/>
</dbReference>
<evidence type="ECO:0000313" key="12">
    <source>
        <dbReference type="EMBL" id="AMW35827.1"/>
    </source>
</evidence>
<keyword evidence="3" id="KW-1003">Cell membrane</keyword>
<dbReference type="InterPro" id="IPR017871">
    <property type="entry name" value="ABC_transporter-like_CS"/>
</dbReference>
<dbReference type="InterPro" id="IPR003593">
    <property type="entry name" value="AAA+_ATPase"/>
</dbReference>
<feature type="domain" description="ABC transporter" evidence="10">
    <location>
        <begin position="352"/>
        <end position="592"/>
    </location>
</feature>
<dbReference type="EMBL" id="CP014527">
    <property type="protein sequence ID" value="AMW35827.1"/>
    <property type="molecule type" value="Genomic_DNA"/>
</dbReference>
<proteinExistence type="predicted"/>
<dbReference type="InterPro" id="IPR036640">
    <property type="entry name" value="ABC1_TM_sf"/>
</dbReference>
<feature type="transmembrane region" description="Helical" evidence="9">
    <location>
        <begin position="29"/>
        <end position="52"/>
    </location>
</feature>
<dbReference type="Gene3D" id="3.40.50.300">
    <property type="entry name" value="P-loop containing nucleotide triphosphate hydrolases"/>
    <property type="match status" value="1"/>
</dbReference>
<feature type="transmembrane region" description="Helical" evidence="9">
    <location>
        <begin position="72"/>
        <end position="90"/>
    </location>
</feature>
<keyword evidence="12" id="KW-0614">Plasmid</keyword>
<evidence type="ECO:0000256" key="6">
    <source>
        <dbReference type="ARBA" id="ARBA00022840"/>
    </source>
</evidence>
<feature type="transmembrane region" description="Helical" evidence="9">
    <location>
        <begin position="178"/>
        <end position="198"/>
    </location>
</feature>
<dbReference type="GO" id="GO:0034040">
    <property type="term" value="F:ATPase-coupled lipid transmembrane transporter activity"/>
    <property type="evidence" value="ECO:0007669"/>
    <property type="project" value="TreeGrafter"/>
</dbReference>
<dbReference type="InterPro" id="IPR027417">
    <property type="entry name" value="P-loop_NTPase"/>
</dbReference>
<evidence type="ECO:0000259" key="11">
    <source>
        <dbReference type="PROSITE" id="PS50929"/>
    </source>
</evidence>
<keyword evidence="7 9" id="KW-1133">Transmembrane helix</keyword>
<comment type="subcellular location">
    <subcellularLocation>
        <location evidence="1">Cell membrane</location>
        <topology evidence="1">Multi-pass membrane protein</topology>
    </subcellularLocation>
</comment>
<dbReference type="InterPro" id="IPR003439">
    <property type="entry name" value="ABC_transporter-like_ATP-bd"/>
</dbReference>
<evidence type="ECO:0000313" key="13">
    <source>
        <dbReference type="Proteomes" id="UP000076066"/>
    </source>
</evidence>
<dbReference type="PROSITE" id="PS50893">
    <property type="entry name" value="ABC_TRANSPORTER_2"/>
    <property type="match status" value="1"/>
</dbReference>